<proteinExistence type="predicted"/>
<evidence type="ECO:0000313" key="2">
    <source>
        <dbReference type="Proteomes" id="UP000565521"/>
    </source>
</evidence>
<protein>
    <submittedName>
        <fullName evidence="1">Uncharacterized protein</fullName>
    </submittedName>
</protein>
<organism evidence="1 2">
    <name type="scientific">Hymenobacter lapidiphilus</name>
    <dbReference type="NCBI Taxonomy" id="2608003"/>
    <lineage>
        <taxon>Bacteria</taxon>
        <taxon>Pseudomonadati</taxon>
        <taxon>Bacteroidota</taxon>
        <taxon>Cytophagia</taxon>
        <taxon>Cytophagales</taxon>
        <taxon>Hymenobacteraceae</taxon>
        <taxon>Hymenobacter</taxon>
    </lineage>
</organism>
<gene>
    <name evidence="1" type="ORF">HW554_16255</name>
</gene>
<dbReference type="AlphaFoldDB" id="A0A7Y7PRM1"/>
<sequence length="123" mass="13979">MNEVLSHEEIGKLLGSYAAIEKRFAELLLEIKPQKSGLSAFLERLLSSKNPYIGQPEPIWRQETEDIVRALAVDDRQELASLMNLHALNAAIEAARHQDSTLARHAEALRLYSERVRNFTARQ</sequence>
<dbReference type="Proteomes" id="UP000565521">
    <property type="component" value="Unassembled WGS sequence"/>
</dbReference>
<name>A0A7Y7PRM1_9BACT</name>
<dbReference type="EMBL" id="JABKAU010000036">
    <property type="protein sequence ID" value="NVO32768.1"/>
    <property type="molecule type" value="Genomic_DNA"/>
</dbReference>
<keyword evidence="2" id="KW-1185">Reference proteome</keyword>
<accession>A0A7Y7PRM1</accession>
<dbReference type="RefSeq" id="WP_176909635.1">
    <property type="nucleotide sequence ID" value="NZ_JABKAU010000036.1"/>
</dbReference>
<comment type="caution">
    <text evidence="1">The sequence shown here is derived from an EMBL/GenBank/DDBJ whole genome shotgun (WGS) entry which is preliminary data.</text>
</comment>
<evidence type="ECO:0000313" key="1">
    <source>
        <dbReference type="EMBL" id="NVO32768.1"/>
    </source>
</evidence>
<reference evidence="1 2" key="1">
    <citation type="submission" date="2020-05" db="EMBL/GenBank/DDBJ databases">
        <title>Hymenobacter terrestris sp. nov. and Hymenobacter lapidiphilus sp. nov., isolated from regoliths in Antarctica.</title>
        <authorList>
            <person name="Sedlacek I."/>
            <person name="Pantucek R."/>
            <person name="Zeman M."/>
            <person name="Holochova P."/>
            <person name="Kralova S."/>
            <person name="Stankova E."/>
            <person name="Sedo O."/>
            <person name="Micenkova L."/>
            <person name="Svec P."/>
            <person name="Gupta V."/>
            <person name="Sood U."/>
            <person name="Korpole U.S."/>
            <person name="Lal R."/>
        </authorList>
    </citation>
    <scope>NUCLEOTIDE SEQUENCE [LARGE SCALE GENOMIC DNA]</scope>
    <source>
        <strain evidence="1 2">P5342</strain>
    </source>
</reference>